<proteinExistence type="predicted"/>
<dbReference type="EMBL" id="JARK01000431">
    <property type="protein sequence ID" value="EYC37055.1"/>
    <property type="molecule type" value="Genomic_DNA"/>
</dbReference>
<feature type="region of interest" description="Disordered" evidence="1">
    <location>
        <begin position="53"/>
        <end position="75"/>
    </location>
</feature>
<gene>
    <name evidence="2" type="primary">Acey_s0831.g2582</name>
    <name evidence="2" type="ORF">Y032_0831g2582</name>
</gene>
<comment type="caution">
    <text evidence="2">The sequence shown here is derived from an EMBL/GenBank/DDBJ whole genome shotgun (WGS) entry which is preliminary data.</text>
</comment>
<protein>
    <submittedName>
        <fullName evidence="2">Uncharacterized protein</fullName>
    </submittedName>
</protein>
<dbReference type="AlphaFoldDB" id="A0A016WBT0"/>
<sequence length="75" mass="8308">MALFGDDAALICKGDYMRYVHQLRCGGCEGLEHRQGEDGWRLYRDSLKTGYAESERTSGARPAPVSVGERISCNP</sequence>
<name>A0A016WBT0_9BILA</name>
<evidence type="ECO:0000256" key="1">
    <source>
        <dbReference type="SAM" id="MobiDB-lite"/>
    </source>
</evidence>
<dbReference type="Proteomes" id="UP000024635">
    <property type="component" value="Unassembled WGS sequence"/>
</dbReference>
<keyword evidence="3" id="KW-1185">Reference proteome</keyword>
<accession>A0A016WBT0</accession>
<reference evidence="3" key="1">
    <citation type="journal article" date="2015" name="Nat. Genet.">
        <title>The genome and transcriptome of the zoonotic hookworm Ancylostoma ceylanicum identify infection-specific gene families.</title>
        <authorList>
            <person name="Schwarz E.M."/>
            <person name="Hu Y."/>
            <person name="Antoshechkin I."/>
            <person name="Miller M.M."/>
            <person name="Sternberg P.W."/>
            <person name="Aroian R.V."/>
        </authorList>
    </citation>
    <scope>NUCLEOTIDE SEQUENCE</scope>
    <source>
        <strain evidence="3">HY135</strain>
    </source>
</reference>
<evidence type="ECO:0000313" key="2">
    <source>
        <dbReference type="EMBL" id="EYC37055.1"/>
    </source>
</evidence>
<evidence type="ECO:0000313" key="3">
    <source>
        <dbReference type="Proteomes" id="UP000024635"/>
    </source>
</evidence>
<organism evidence="2 3">
    <name type="scientific">Ancylostoma ceylanicum</name>
    <dbReference type="NCBI Taxonomy" id="53326"/>
    <lineage>
        <taxon>Eukaryota</taxon>
        <taxon>Metazoa</taxon>
        <taxon>Ecdysozoa</taxon>
        <taxon>Nematoda</taxon>
        <taxon>Chromadorea</taxon>
        <taxon>Rhabditida</taxon>
        <taxon>Rhabditina</taxon>
        <taxon>Rhabditomorpha</taxon>
        <taxon>Strongyloidea</taxon>
        <taxon>Ancylostomatidae</taxon>
        <taxon>Ancylostomatinae</taxon>
        <taxon>Ancylostoma</taxon>
    </lineage>
</organism>